<evidence type="ECO:0000313" key="2">
    <source>
        <dbReference type="Proteomes" id="UP001156629"/>
    </source>
</evidence>
<sequence length="94" mass="10504">MIKWTGCALVADRGSLRFATDHALQAEITHQPRDRASGDFNLFPAQLTPDLPHAVNTKVLRENAQDLRFQDLVTFALSRSALWFTPFAQPLIVG</sequence>
<proteinExistence type="predicted"/>
<dbReference type="EMBL" id="BSNV01000054">
    <property type="protein sequence ID" value="GLQ67459.1"/>
    <property type="molecule type" value="Genomic_DNA"/>
</dbReference>
<evidence type="ECO:0000313" key="1">
    <source>
        <dbReference type="EMBL" id="GLQ67459.1"/>
    </source>
</evidence>
<keyword evidence="2" id="KW-1185">Reference proteome</keyword>
<organism evidence="1 2">
    <name type="scientific">Gluconobacter kondonii</name>
    <dbReference type="NCBI Taxonomy" id="941463"/>
    <lineage>
        <taxon>Bacteria</taxon>
        <taxon>Pseudomonadati</taxon>
        <taxon>Pseudomonadota</taxon>
        <taxon>Alphaproteobacteria</taxon>
        <taxon>Acetobacterales</taxon>
        <taxon>Acetobacteraceae</taxon>
        <taxon>Gluconobacter</taxon>
    </lineage>
</organism>
<reference evidence="2" key="1">
    <citation type="journal article" date="2019" name="Int. J. Syst. Evol. Microbiol.">
        <title>The Global Catalogue of Microorganisms (GCM) 10K type strain sequencing project: providing services to taxonomists for standard genome sequencing and annotation.</title>
        <authorList>
            <consortium name="The Broad Institute Genomics Platform"/>
            <consortium name="The Broad Institute Genome Sequencing Center for Infectious Disease"/>
            <person name="Wu L."/>
            <person name="Ma J."/>
        </authorList>
    </citation>
    <scope>NUCLEOTIDE SEQUENCE [LARGE SCALE GENOMIC DNA]</scope>
    <source>
        <strain evidence="2">NBRC 3266</strain>
    </source>
</reference>
<name>A0ABQ5WVK1_9PROT</name>
<comment type="caution">
    <text evidence="1">The sequence shown here is derived from an EMBL/GenBank/DDBJ whole genome shotgun (WGS) entry which is preliminary data.</text>
</comment>
<gene>
    <name evidence="1" type="ORF">GCM10007870_30440</name>
</gene>
<dbReference type="Proteomes" id="UP001156629">
    <property type="component" value="Unassembled WGS sequence"/>
</dbReference>
<accession>A0ABQ5WVK1</accession>
<protein>
    <submittedName>
        <fullName evidence="1">Uncharacterized protein</fullName>
    </submittedName>
</protein>